<comment type="caution">
    <text evidence="2">The sequence shown here is derived from an EMBL/GenBank/DDBJ whole genome shotgun (WGS) entry which is preliminary data.</text>
</comment>
<gene>
    <name evidence="2" type="ORF">DID88_005667</name>
</gene>
<dbReference type="OrthoDB" id="415706at2759"/>
<accession>A0A395J168</accession>
<proteinExistence type="predicted"/>
<organism evidence="2 3">
    <name type="scientific">Monilinia fructigena</name>
    <dbReference type="NCBI Taxonomy" id="38457"/>
    <lineage>
        <taxon>Eukaryota</taxon>
        <taxon>Fungi</taxon>
        <taxon>Dikarya</taxon>
        <taxon>Ascomycota</taxon>
        <taxon>Pezizomycotina</taxon>
        <taxon>Leotiomycetes</taxon>
        <taxon>Helotiales</taxon>
        <taxon>Sclerotiniaceae</taxon>
        <taxon>Monilinia</taxon>
    </lineage>
</organism>
<evidence type="ECO:0000313" key="2">
    <source>
        <dbReference type="EMBL" id="RAL66006.1"/>
    </source>
</evidence>
<dbReference type="SUPFAM" id="SSF52540">
    <property type="entry name" value="P-loop containing nucleoside triphosphate hydrolases"/>
    <property type="match status" value="1"/>
</dbReference>
<sequence length="136" mass="14925">MHVLHKISLSVAWLWVAILTGFIGGNEKKVELCLSSCGSSTDGKDESFHESSITPKYQISDEEFKVTSSLEDLQTDQQRRVLDTVAQLRNCGLEGVLPLPQLVVCGDQSAGKSSVLEALTENSLSKERQSLHTFCN</sequence>
<feature type="chain" id="PRO_5017293044" description="Dynamin-type G domain-containing protein" evidence="1">
    <location>
        <begin position="26"/>
        <end position="136"/>
    </location>
</feature>
<dbReference type="Proteomes" id="UP000249056">
    <property type="component" value="Unassembled WGS sequence"/>
</dbReference>
<dbReference type="Gene3D" id="3.40.50.300">
    <property type="entry name" value="P-loop containing nucleotide triphosphate hydrolases"/>
    <property type="match status" value="1"/>
</dbReference>
<dbReference type="EMBL" id="QKRW01000008">
    <property type="protein sequence ID" value="RAL66006.1"/>
    <property type="molecule type" value="Genomic_DNA"/>
</dbReference>
<reference evidence="2 3" key="1">
    <citation type="submission" date="2018-06" db="EMBL/GenBank/DDBJ databases">
        <title>Genome Sequence of the Brown Rot Fungal Pathogen Monilinia fructigena.</title>
        <authorList>
            <person name="Landi L."/>
            <person name="De Miccolis Angelini R.M."/>
            <person name="Pollastro S."/>
            <person name="Abate D."/>
            <person name="Faretra F."/>
            <person name="Romanazzi G."/>
        </authorList>
    </citation>
    <scope>NUCLEOTIDE SEQUENCE [LARGE SCALE GENOMIC DNA]</scope>
    <source>
        <strain evidence="2 3">Mfrg269</strain>
    </source>
</reference>
<dbReference type="AlphaFoldDB" id="A0A395J168"/>
<dbReference type="InterPro" id="IPR027417">
    <property type="entry name" value="P-loop_NTPase"/>
</dbReference>
<keyword evidence="1" id="KW-0732">Signal</keyword>
<protein>
    <recommendedName>
        <fullName evidence="4">Dynamin-type G domain-containing protein</fullName>
    </recommendedName>
</protein>
<feature type="signal peptide" evidence="1">
    <location>
        <begin position="1"/>
        <end position="25"/>
    </location>
</feature>
<evidence type="ECO:0000256" key="1">
    <source>
        <dbReference type="SAM" id="SignalP"/>
    </source>
</evidence>
<evidence type="ECO:0000313" key="3">
    <source>
        <dbReference type="Proteomes" id="UP000249056"/>
    </source>
</evidence>
<keyword evidence="3" id="KW-1185">Reference proteome</keyword>
<evidence type="ECO:0008006" key="4">
    <source>
        <dbReference type="Google" id="ProtNLM"/>
    </source>
</evidence>
<name>A0A395J168_9HELO</name>